<reference evidence="11 12" key="1">
    <citation type="journal article" date="2017" name="G3 (Bethesda)">
        <title>The Physical Genome Mapping of Anopheles albimanus Corrected Scaffold Misassemblies and Identified Interarm Rearrangements in Genus Anopheles.</title>
        <authorList>
            <person name="Artemov G.N."/>
            <person name="Peery A.N."/>
            <person name="Jiang X."/>
            <person name="Tu Z."/>
            <person name="Stegniy V.N."/>
            <person name="Sharakhova M.V."/>
            <person name="Sharakhov I.V."/>
        </authorList>
    </citation>
    <scope>NUCLEOTIDE SEQUENCE [LARGE SCALE GENOMIC DNA]</scope>
    <source>
        <strain evidence="11 12">ALBI9_A</strain>
    </source>
</reference>
<evidence type="ECO:0000259" key="10">
    <source>
        <dbReference type="Pfam" id="PF19433"/>
    </source>
</evidence>
<evidence type="ECO:0000256" key="8">
    <source>
        <dbReference type="SAM" id="SignalP"/>
    </source>
</evidence>
<evidence type="ECO:0000259" key="9">
    <source>
        <dbReference type="Pfam" id="PF10179"/>
    </source>
</evidence>
<dbReference type="GeneID" id="118465093"/>
<comment type="subcellular location">
    <subcellularLocation>
        <location evidence="1">Secreted</location>
    </subcellularLocation>
</comment>
<reference evidence="11" key="2">
    <citation type="submission" date="2022-08" db="UniProtKB">
        <authorList>
            <consortium name="EnsemblMetazoa"/>
        </authorList>
    </citation>
    <scope>IDENTIFICATION</scope>
    <source>
        <strain evidence="11">STECLA/ALBI9_A</strain>
    </source>
</reference>
<keyword evidence="5" id="KW-0325">Glycoprotein</keyword>
<feature type="domain" description="Neuron-derived neurotrophic factor first Fn(III)" evidence="9">
    <location>
        <begin position="299"/>
        <end position="412"/>
    </location>
</feature>
<feature type="domain" description="Protein NDNF C-terminal" evidence="10">
    <location>
        <begin position="490"/>
        <end position="652"/>
    </location>
</feature>
<dbReference type="Pfam" id="PF19433">
    <property type="entry name" value="NDNF_C"/>
    <property type="match status" value="1"/>
</dbReference>
<keyword evidence="4" id="KW-0677">Repeat</keyword>
<evidence type="ECO:0000256" key="4">
    <source>
        <dbReference type="ARBA" id="ARBA00022737"/>
    </source>
</evidence>
<dbReference type="InterPro" id="IPR045805">
    <property type="entry name" value="NDNF_C"/>
</dbReference>
<feature type="signal peptide" evidence="8">
    <location>
        <begin position="1"/>
        <end position="45"/>
    </location>
</feature>
<dbReference type="AlphaFoldDB" id="A0A182FB86"/>
<evidence type="ECO:0000256" key="1">
    <source>
        <dbReference type="ARBA" id="ARBA00004613"/>
    </source>
</evidence>
<dbReference type="InterPro" id="IPR036116">
    <property type="entry name" value="FN3_sf"/>
</dbReference>
<feature type="compositionally biased region" description="Polar residues" evidence="7">
    <location>
        <begin position="678"/>
        <end position="687"/>
    </location>
</feature>
<feature type="region of interest" description="Disordered" evidence="7">
    <location>
        <begin position="1"/>
        <end position="22"/>
    </location>
</feature>
<evidence type="ECO:0000313" key="12">
    <source>
        <dbReference type="Proteomes" id="UP000069272"/>
    </source>
</evidence>
<sequence>MSQTRPPGTGRTPSSSSSSSSSSSLSSIVLLLHVLLVLWPDGSDGAVRSGRVDGQFSSTRQRPPSTSGKLNNELRHLPVSVLPAGPQFLPMHPRLGGLPPPPPPPVAGRGSRGGLRKSYACPQDLTQSLPATWPAAALGDTAVAVATPLMEDRTVPLVVGTGANDTDDTDTGGNNIEPQAKRFTFKLPETSPLTISLMATCSRQERSFDPPIEWWVMHEKRYVAALTSGTTFYRSCAQRGHYQVVVNVTGLPMAGTGDCSYRLSYNRKGAEEYRSWPFRNLTTPSRIKVQQQRRRFVAMIKWEKSKLDIHAMQYCLAVSTSRRQRSLCQALGNTIHQSSCDSIAINEYLKRQLLRDERKMDPNAETTLVCTGSRTKQLIRGMKPNVTYFVDVFAIHSRHNNLSFLLGTTQVQLNRTRPTQLIEGKVVIGKLSTLGGLSLFSFKVPKRSQNNFFKLHVTPCGGSVNVEILKRKQHIVDTVWDVYYPKTITVTNVRPGERYLIRVYEAEDTSRLNRIQVAVTSREEFADLPRMPQNTTITELVPLRKCQSSTIAWFRSPDKDVTYCVYVFKLSKTQYYSNVKIPTYCELESRDVCNHPQFHNKHCFNDNDYNPLSLDIPNLQPEHYYSVFVTAIPARGRSLPYKSVRIKTASFCPNQKQLRSDRGMLTTKAGFRKGLANARNTSSQAAGHNSLPDDARGGSKRRARNRRLETTIQKT</sequence>
<feature type="region of interest" description="Disordered" evidence="7">
    <location>
        <begin position="50"/>
        <end position="72"/>
    </location>
</feature>
<feature type="chain" id="PRO_5043859262" description="Protein NDNF" evidence="8">
    <location>
        <begin position="46"/>
        <end position="715"/>
    </location>
</feature>
<protein>
    <recommendedName>
        <fullName evidence="6">Protein NDNF</fullName>
    </recommendedName>
</protein>
<proteinExistence type="predicted"/>
<organism evidence="11 12">
    <name type="scientific">Anopheles albimanus</name>
    <name type="common">New world malaria mosquito</name>
    <dbReference type="NCBI Taxonomy" id="7167"/>
    <lineage>
        <taxon>Eukaryota</taxon>
        <taxon>Metazoa</taxon>
        <taxon>Ecdysozoa</taxon>
        <taxon>Arthropoda</taxon>
        <taxon>Hexapoda</taxon>
        <taxon>Insecta</taxon>
        <taxon>Pterygota</taxon>
        <taxon>Neoptera</taxon>
        <taxon>Endopterygota</taxon>
        <taxon>Diptera</taxon>
        <taxon>Nematocera</taxon>
        <taxon>Culicoidea</taxon>
        <taxon>Culicidae</taxon>
        <taxon>Anophelinae</taxon>
        <taxon>Anopheles</taxon>
    </lineage>
</organism>
<dbReference type="CTD" id="37882"/>
<feature type="region of interest" description="Disordered" evidence="7">
    <location>
        <begin position="678"/>
        <end position="715"/>
    </location>
</feature>
<dbReference type="PANTHER" id="PTHR14619">
    <property type="entry name" value="NEURON-DERIVED NEUROTROPHIC FACTOR"/>
    <property type="match status" value="1"/>
</dbReference>
<evidence type="ECO:0000256" key="7">
    <source>
        <dbReference type="SAM" id="MobiDB-lite"/>
    </source>
</evidence>
<evidence type="ECO:0000256" key="5">
    <source>
        <dbReference type="ARBA" id="ARBA00023180"/>
    </source>
</evidence>
<dbReference type="InterPro" id="IPR055271">
    <property type="entry name" value="NDNF_Fn(III)_1"/>
</dbReference>
<accession>A0A182FB86</accession>
<keyword evidence="3 8" id="KW-0732">Signal</keyword>
<dbReference type="OrthoDB" id="9872501at2759"/>
<name>A0A182FB86_ANOAL</name>
<dbReference type="GO" id="GO:0005576">
    <property type="term" value="C:extracellular region"/>
    <property type="evidence" value="ECO:0007669"/>
    <property type="project" value="UniProtKB-SubCell"/>
</dbReference>
<dbReference type="KEGG" id="aali:118465093"/>
<evidence type="ECO:0000256" key="2">
    <source>
        <dbReference type="ARBA" id="ARBA00022525"/>
    </source>
</evidence>
<dbReference type="Proteomes" id="UP000069272">
    <property type="component" value="Chromosome 3R"/>
</dbReference>
<dbReference type="PANTHER" id="PTHR14619:SF3">
    <property type="entry name" value="PROTEIN NDNF"/>
    <property type="match status" value="1"/>
</dbReference>
<dbReference type="EnsemblMetazoa" id="AALB003769-RA">
    <property type="protein sequence ID" value="AALB003769-PA"/>
    <property type="gene ID" value="AALB003769"/>
</dbReference>
<dbReference type="VEuPathDB" id="VectorBase:AALB003769"/>
<dbReference type="InterPro" id="IPR019326">
    <property type="entry name" value="NDNF"/>
</dbReference>
<dbReference type="Pfam" id="PF10179">
    <property type="entry name" value="NDNF"/>
    <property type="match status" value="1"/>
</dbReference>
<feature type="region of interest" description="Disordered" evidence="7">
    <location>
        <begin position="96"/>
        <end position="117"/>
    </location>
</feature>
<dbReference type="RefSeq" id="XP_035788894.1">
    <property type="nucleotide sequence ID" value="XM_035933001.1"/>
</dbReference>
<evidence type="ECO:0000313" key="11">
    <source>
        <dbReference type="EnsemblMetazoa" id="AALB003769-PA"/>
    </source>
</evidence>
<evidence type="ECO:0000256" key="6">
    <source>
        <dbReference type="ARBA" id="ARBA00024096"/>
    </source>
</evidence>
<dbReference type="SUPFAM" id="SSF49265">
    <property type="entry name" value="Fibronectin type III"/>
    <property type="match status" value="1"/>
</dbReference>
<keyword evidence="2" id="KW-0964">Secreted</keyword>
<dbReference type="VEuPathDB" id="VectorBase:AALB20_030481"/>
<evidence type="ECO:0000256" key="3">
    <source>
        <dbReference type="ARBA" id="ARBA00022729"/>
    </source>
</evidence>
<keyword evidence="12" id="KW-1185">Reference proteome</keyword>
<feature type="compositionally biased region" description="Polar residues" evidence="7">
    <location>
        <begin position="55"/>
        <end position="70"/>
    </location>
</feature>